<dbReference type="SUPFAM" id="SSF56925">
    <property type="entry name" value="OMPA-like"/>
    <property type="match status" value="1"/>
</dbReference>
<feature type="signal peptide" evidence="2">
    <location>
        <begin position="1"/>
        <end position="21"/>
    </location>
</feature>
<feature type="chain" id="PRO_5007502593" description="Outer membrane protein beta-barrel domain-containing protein" evidence="2">
    <location>
        <begin position="22"/>
        <end position="151"/>
    </location>
</feature>
<dbReference type="RefSeq" id="WP_003047453.1">
    <property type="nucleotide sequence ID" value="NZ_BCZQ01000018.1"/>
</dbReference>
<dbReference type="AlphaFoldDB" id="A0A142W0D3"/>
<protein>
    <recommendedName>
        <fullName evidence="3">Outer membrane protein beta-barrel domain-containing protein</fullName>
    </recommendedName>
</protein>
<sequence length="151" mass="15666">MKKFAVAAALLSAVVATPALAQNGEGHVEVRGGYITGSGLDDATLGVAGGYDYNLGDKAFAGVEIAGDKVLIDGAKVQFSSGARLGANLGTNGKLYATGGYTFGQIDDPYVGAGYQHKLTQNVYGKVEYRHQFINNFDDTDAFAVGVGFAF</sequence>
<accession>A0A142W0D3</accession>
<reference evidence="5" key="1">
    <citation type="submission" date="2015-11" db="EMBL/GenBank/DDBJ databases">
        <title>Complete genome sequence of a polyethylene glycol-degrading strain Sphingopyxis terrae strain 203-1 (NBRC 15098).</title>
        <authorList>
            <person name="Yoshiyuki O."/>
            <person name="Shouta N."/>
            <person name="Nagata Y."/>
            <person name="Numata M."/>
            <person name="Tsuchikane K."/>
            <person name="Hosoyama A."/>
            <person name="Yamazoe A."/>
            <person name="Tsuda M."/>
            <person name="Fujita N."/>
            <person name="Kawai F."/>
        </authorList>
    </citation>
    <scope>NUCLEOTIDE SEQUENCE [LARGE SCALE GENOMIC DNA]</scope>
    <source>
        <strain evidence="5">203-1</strain>
    </source>
</reference>
<evidence type="ECO:0000259" key="3">
    <source>
        <dbReference type="Pfam" id="PF13505"/>
    </source>
</evidence>
<dbReference type="InterPro" id="IPR027385">
    <property type="entry name" value="Beta-barrel_OMP"/>
</dbReference>
<reference evidence="4 5" key="2">
    <citation type="journal article" date="2016" name="Genome Announc.">
        <title>Complete Genome Sequence of Sphingopyxis terrae Strain 203-1 (NBRC 111660), a Polyethylene Glycol Degrader.</title>
        <authorList>
            <person name="Ohtsubo Y."/>
            <person name="Nonoyama S."/>
            <person name="Nagata Y."/>
            <person name="Numata M."/>
            <person name="Tsuchikane K."/>
            <person name="Hosoyama A."/>
            <person name="Yamazoe A."/>
            <person name="Tsuda M."/>
            <person name="Fujita N."/>
            <person name="Kawai F."/>
        </authorList>
    </citation>
    <scope>NUCLEOTIDE SEQUENCE [LARGE SCALE GENOMIC DNA]</scope>
    <source>
        <strain evidence="4 5">203-1</strain>
    </source>
</reference>
<feature type="domain" description="Outer membrane protein beta-barrel" evidence="3">
    <location>
        <begin position="7"/>
        <end position="151"/>
    </location>
</feature>
<evidence type="ECO:0000256" key="2">
    <source>
        <dbReference type="SAM" id="SignalP"/>
    </source>
</evidence>
<evidence type="ECO:0000256" key="1">
    <source>
        <dbReference type="ARBA" id="ARBA00022729"/>
    </source>
</evidence>
<dbReference type="Proteomes" id="UP000076234">
    <property type="component" value="Chromosome"/>
</dbReference>
<dbReference type="InterPro" id="IPR011250">
    <property type="entry name" value="OMP/PagP_B-barrel"/>
</dbReference>
<dbReference type="KEGG" id="ster:AOA14_12520"/>
<dbReference type="STRING" id="1219058.AOA14_12520"/>
<organism evidence="4 5">
    <name type="scientific">Sphingopyxis terrae subsp. terrae NBRC 15098</name>
    <dbReference type="NCBI Taxonomy" id="1219058"/>
    <lineage>
        <taxon>Bacteria</taxon>
        <taxon>Pseudomonadati</taxon>
        <taxon>Pseudomonadota</taxon>
        <taxon>Alphaproteobacteria</taxon>
        <taxon>Sphingomonadales</taxon>
        <taxon>Sphingomonadaceae</taxon>
        <taxon>Sphingopyxis</taxon>
    </lineage>
</organism>
<dbReference type="Pfam" id="PF13505">
    <property type="entry name" value="OMP_b-brl"/>
    <property type="match status" value="1"/>
</dbReference>
<name>A0A142W0D3_9SPHN</name>
<evidence type="ECO:0000313" key="4">
    <source>
        <dbReference type="EMBL" id="AMU95432.1"/>
    </source>
</evidence>
<gene>
    <name evidence="4" type="ORF">AOA14_12520</name>
</gene>
<evidence type="ECO:0000313" key="5">
    <source>
        <dbReference type="Proteomes" id="UP000076234"/>
    </source>
</evidence>
<keyword evidence="1 2" id="KW-0732">Signal</keyword>
<dbReference type="EMBL" id="CP013342">
    <property type="protein sequence ID" value="AMU95432.1"/>
    <property type="molecule type" value="Genomic_DNA"/>
</dbReference>
<proteinExistence type="predicted"/>